<reference evidence="2" key="1">
    <citation type="journal article" date="2019" name="Int. J. Syst. Evol. Microbiol.">
        <title>The Global Catalogue of Microorganisms (GCM) 10K type strain sequencing project: providing services to taxonomists for standard genome sequencing and annotation.</title>
        <authorList>
            <consortium name="The Broad Institute Genomics Platform"/>
            <consortium name="The Broad Institute Genome Sequencing Center for Infectious Disease"/>
            <person name="Wu L."/>
            <person name="Ma J."/>
        </authorList>
    </citation>
    <scope>NUCLEOTIDE SEQUENCE [LARGE SCALE GENOMIC DNA]</scope>
    <source>
        <strain evidence="2">NBRC 100033</strain>
    </source>
</reference>
<evidence type="ECO:0000313" key="2">
    <source>
        <dbReference type="Proteomes" id="UP001156682"/>
    </source>
</evidence>
<name>A0ABQ5ZXI8_9GAMM</name>
<gene>
    <name evidence="1" type="ORF">GCM10007878_11670</name>
</gene>
<accession>A0ABQ5ZXI8</accession>
<evidence type="ECO:0000313" key="1">
    <source>
        <dbReference type="EMBL" id="GLR63732.1"/>
    </source>
</evidence>
<dbReference type="EMBL" id="BSOR01000017">
    <property type="protein sequence ID" value="GLR63732.1"/>
    <property type="molecule type" value="Genomic_DNA"/>
</dbReference>
<sequence length="55" mass="6535">MMLRRLSFKGEYFTGQDNLVNEFYKPCFNYSATYDRSVGAIRDDERANVYCTNTY</sequence>
<dbReference type="Proteomes" id="UP001156682">
    <property type="component" value="Unassembled WGS sequence"/>
</dbReference>
<protein>
    <submittedName>
        <fullName evidence="1">Uncharacterized protein</fullName>
    </submittedName>
</protein>
<organism evidence="1 2">
    <name type="scientific">Marinospirillum insulare</name>
    <dbReference type="NCBI Taxonomy" id="217169"/>
    <lineage>
        <taxon>Bacteria</taxon>
        <taxon>Pseudomonadati</taxon>
        <taxon>Pseudomonadota</taxon>
        <taxon>Gammaproteobacteria</taxon>
        <taxon>Oceanospirillales</taxon>
        <taxon>Oceanospirillaceae</taxon>
        <taxon>Marinospirillum</taxon>
    </lineage>
</organism>
<keyword evidence="2" id="KW-1185">Reference proteome</keyword>
<comment type="caution">
    <text evidence="1">The sequence shown here is derived from an EMBL/GenBank/DDBJ whole genome shotgun (WGS) entry which is preliminary data.</text>
</comment>
<proteinExistence type="predicted"/>